<dbReference type="AlphaFoldDB" id="A0AAD3TCW0"/>
<sequence>MHHTTRDEIFTLDSFCGKKGGSFLPGLHSTLFSERHAFALTCFHRFISSTSLLWDDMAAKRCQASAAASTTSEVTAAKEVAQSPLVLTSLLSQMLQRRCSRILQLTSLLLPSSLCQLLKRFFSKCIIQEADTPAQSTNEKAFLEPFAPVVTTLFEPGAVVEAYSPSSVHSPLG</sequence>
<proteinExistence type="predicted"/>
<dbReference type="EMBL" id="BSYO01000033">
    <property type="protein sequence ID" value="GMH27828.1"/>
    <property type="molecule type" value="Genomic_DNA"/>
</dbReference>
<dbReference type="Proteomes" id="UP001279734">
    <property type="component" value="Unassembled WGS sequence"/>
</dbReference>
<comment type="caution">
    <text evidence="1">The sequence shown here is derived from an EMBL/GenBank/DDBJ whole genome shotgun (WGS) entry which is preliminary data.</text>
</comment>
<gene>
    <name evidence="1" type="ORF">Nepgr_029671</name>
</gene>
<evidence type="ECO:0000313" key="1">
    <source>
        <dbReference type="EMBL" id="GMH27828.1"/>
    </source>
</evidence>
<organism evidence="1 2">
    <name type="scientific">Nepenthes gracilis</name>
    <name type="common">Slender pitcher plant</name>
    <dbReference type="NCBI Taxonomy" id="150966"/>
    <lineage>
        <taxon>Eukaryota</taxon>
        <taxon>Viridiplantae</taxon>
        <taxon>Streptophyta</taxon>
        <taxon>Embryophyta</taxon>
        <taxon>Tracheophyta</taxon>
        <taxon>Spermatophyta</taxon>
        <taxon>Magnoliopsida</taxon>
        <taxon>eudicotyledons</taxon>
        <taxon>Gunneridae</taxon>
        <taxon>Pentapetalae</taxon>
        <taxon>Caryophyllales</taxon>
        <taxon>Nepenthaceae</taxon>
        <taxon>Nepenthes</taxon>
    </lineage>
</organism>
<reference evidence="1" key="1">
    <citation type="submission" date="2023-05" db="EMBL/GenBank/DDBJ databases">
        <title>Nepenthes gracilis genome sequencing.</title>
        <authorList>
            <person name="Fukushima K."/>
        </authorList>
    </citation>
    <scope>NUCLEOTIDE SEQUENCE</scope>
    <source>
        <strain evidence="1">SING2019-196</strain>
    </source>
</reference>
<name>A0AAD3TCW0_NEPGR</name>
<keyword evidence="2" id="KW-1185">Reference proteome</keyword>
<protein>
    <submittedName>
        <fullName evidence="1">Uncharacterized protein</fullName>
    </submittedName>
</protein>
<accession>A0AAD3TCW0</accession>
<evidence type="ECO:0000313" key="2">
    <source>
        <dbReference type="Proteomes" id="UP001279734"/>
    </source>
</evidence>